<accession>A0ABW9NYS2</accession>
<feature type="chain" id="PRO_5045970967" evidence="2">
    <location>
        <begin position="22"/>
        <end position="190"/>
    </location>
</feature>
<evidence type="ECO:0000313" key="3">
    <source>
        <dbReference type="EMBL" id="MQS38468.1"/>
    </source>
</evidence>
<dbReference type="PROSITE" id="PS51257">
    <property type="entry name" value="PROKAR_LIPOPROTEIN"/>
    <property type="match status" value="1"/>
</dbReference>
<feature type="compositionally biased region" description="Low complexity" evidence="1">
    <location>
        <begin position="118"/>
        <end position="135"/>
    </location>
</feature>
<proteinExistence type="predicted"/>
<evidence type="ECO:0000256" key="2">
    <source>
        <dbReference type="SAM" id="SignalP"/>
    </source>
</evidence>
<evidence type="ECO:0000313" key="4">
    <source>
        <dbReference type="Proteomes" id="UP000460558"/>
    </source>
</evidence>
<organism evidence="3 4">
    <name type="scientific">Streptomyces katsurahamanus</name>
    <dbReference type="NCBI Taxonomy" id="2577098"/>
    <lineage>
        <taxon>Bacteria</taxon>
        <taxon>Bacillati</taxon>
        <taxon>Actinomycetota</taxon>
        <taxon>Actinomycetes</taxon>
        <taxon>Kitasatosporales</taxon>
        <taxon>Streptomycetaceae</taxon>
        <taxon>Streptomyces</taxon>
    </lineage>
</organism>
<feature type="compositionally biased region" description="Gly residues" evidence="1">
    <location>
        <begin position="53"/>
        <end position="62"/>
    </location>
</feature>
<feature type="compositionally biased region" description="Pro residues" evidence="1">
    <location>
        <begin position="136"/>
        <end position="147"/>
    </location>
</feature>
<feature type="region of interest" description="Disordered" evidence="1">
    <location>
        <begin position="20"/>
        <end position="190"/>
    </location>
</feature>
<feature type="signal peptide" evidence="2">
    <location>
        <begin position="1"/>
        <end position="21"/>
    </location>
</feature>
<sequence length="190" mass="18300">MSAPGRLAVAFAASLALASSAGCMSVSDDKSGKPAPSKSVDRTDTVAEPDGGHAVGPGGRQAGGRAEVSGETSESASGTPKASPSPSGKGSPAPTPGPSSANRPKPPGAAPSPTRGGQPSAPATPSAPPQQQTPTAAPPESPTPQPTEPTEQPTASSAPEVQAGAAMRMTEADGPGMRGEPLASPQMGPV</sequence>
<dbReference type="PRINTS" id="PR01217">
    <property type="entry name" value="PRICHEXTENSN"/>
</dbReference>
<protein>
    <submittedName>
        <fullName evidence="3">Uncharacterized protein</fullName>
    </submittedName>
</protein>
<evidence type="ECO:0000256" key="1">
    <source>
        <dbReference type="SAM" id="MobiDB-lite"/>
    </source>
</evidence>
<dbReference type="Proteomes" id="UP000460558">
    <property type="component" value="Unassembled WGS sequence"/>
</dbReference>
<name>A0ABW9NYS2_9ACTN</name>
<gene>
    <name evidence="3" type="ORF">FFZ77_23560</name>
</gene>
<reference evidence="3 4" key="1">
    <citation type="submission" date="2019-06" db="EMBL/GenBank/DDBJ databases">
        <title>Comparative genomics and metabolomics analyses of clavulanic acid producing Streptomyces species provides insight into specialized metabolism and evolution of beta-lactam biosynthetic gene clusters.</title>
        <authorList>
            <person name="Moore M.A."/>
            <person name="Cruz-Morales P."/>
            <person name="Barona Gomez F."/>
            <person name="Kapil T."/>
        </authorList>
    </citation>
    <scope>NUCLEOTIDE SEQUENCE [LARGE SCALE GENOMIC DNA]</scope>
    <source>
        <strain evidence="3 4">T-272</strain>
    </source>
</reference>
<comment type="caution">
    <text evidence="3">The sequence shown here is derived from an EMBL/GenBank/DDBJ whole genome shotgun (WGS) entry which is preliminary data.</text>
</comment>
<keyword evidence="4" id="KW-1185">Reference proteome</keyword>
<feature type="compositionally biased region" description="Low complexity" evidence="1">
    <location>
        <begin position="148"/>
        <end position="157"/>
    </location>
</feature>
<dbReference type="EMBL" id="VDEQ01000262">
    <property type="protein sequence ID" value="MQS38468.1"/>
    <property type="molecule type" value="Genomic_DNA"/>
</dbReference>
<keyword evidence="2" id="KW-0732">Signal</keyword>
<feature type="compositionally biased region" description="Low complexity" evidence="1">
    <location>
        <begin position="75"/>
        <end position="92"/>
    </location>
</feature>